<keyword evidence="3 5" id="KW-1133">Transmembrane helix</keyword>
<keyword evidence="7" id="KW-0645">Protease</keyword>
<name>A0A1G7NG56_9PROT</name>
<dbReference type="FunFam" id="1.20.1540.10:FF:000027">
    <property type="entry name" value="Rhomboid family intramembrane serine protease"/>
    <property type="match status" value="1"/>
</dbReference>
<keyword evidence="4 5" id="KW-0472">Membrane</keyword>
<dbReference type="EMBL" id="FNCE01000002">
    <property type="protein sequence ID" value="SDF72891.1"/>
    <property type="molecule type" value="Genomic_DNA"/>
</dbReference>
<dbReference type="Pfam" id="PF01694">
    <property type="entry name" value="Rhomboid"/>
    <property type="match status" value="1"/>
</dbReference>
<feature type="transmembrane region" description="Helical" evidence="5">
    <location>
        <begin position="137"/>
        <end position="155"/>
    </location>
</feature>
<dbReference type="InterPro" id="IPR035952">
    <property type="entry name" value="Rhomboid-like_sf"/>
</dbReference>
<dbReference type="PANTHER" id="PTHR43731:SF26">
    <property type="entry name" value="RHOMBOID-LIKE PROTEIN 10, CHLOROPLASTIC"/>
    <property type="match status" value="1"/>
</dbReference>
<dbReference type="GO" id="GO:0016020">
    <property type="term" value="C:membrane"/>
    <property type="evidence" value="ECO:0007669"/>
    <property type="project" value="UniProtKB-SubCell"/>
</dbReference>
<dbReference type="STRING" id="1082479.SAMN05216241_102155"/>
<evidence type="ECO:0000256" key="2">
    <source>
        <dbReference type="ARBA" id="ARBA00022692"/>
    </source>
</evidence>
<dbReference type="AlphaFoldDB" id="A0A1G7NG56"/>
<dbReference type="Gene3D" id="1.20.1540.10">
    <property type="entry name" value="Rhomboid-like"/>
    <property type="match status" value="1"/>
</dbReference>
<dbReference type="RefSeq" id="WP_090018797.1">
    <property type="nucleotide sequence ID" value="NZ_FNCE01000002.1"/>
</dbReference>
<accession>A0A1G7NG56</accession>
<evidence type="ECO:0000256" key="4">
    <source>
        <dbReference type="ARBA" id="ARBA00023136"/>
    </source>
</evidence>
<evidence type="ECO:0000256" key="5">
    <source>
        <dbReference type="SAM" id="Phobius"/>
    </source>
</evidence>
<evidence type="ECO:0000259" key="6">
    <source>
        <dbReference type="Pfam" id="PF01694"/>
    </source>
</evidence>
<feature type="transmembrane region" description="Helical" evidence="5">
    <location>
        <begin position="20"/>
        <end position="38"/>
    </location>
</feature>
<organism evidence="7 8">
    <name type="scientific">Limimonas halophila</name>
    <dbReference type="NCBI Taxonomy" id="1082479"/>
    <lineage>
        <taxon>Bacteria</taxon>
        <taxon>Pseudomonadati</taxon>
        <taxon>Pseudomonadota</taxon>
        <taxon>Alphaproteobacteria</taxon>
        <taxon>Rhodospirillales</taxon>
        <taxon>Rhodovibrionaceae</taxon>
        <taxon>Limimonas</taxon>
    </lineage>
</organism>
<dbReference type="InterPro" id="IPR022764">
    <property type="entry name" value="Peptidase_S54_rhomboid_dom"/>
</dbReference>
<keyword evidence="2 5" id="KW-0812">Transmembrane</keyword>
<dbReference type="GO" id="GO:0004252">
    <property type="term" value="F:serine-type endopeptidase activity"/>
    <property type="evidence" value="ECO:0007669"/>
    <property type="project" value="InterPro"/>
</dbReference>
<evidence type="ECO:0000313" key="8">
    <source>
        <dbReference type="Proteomes" id="UP000199415"/>
    </source>
</evidence>
<feature type="transmembrane region" description="Helical" evidence="5">
    <location>
        <begin position="80"/>
        <end position="100"/>
    </location>
</feature>
<reference evidence="7 8" key="1">
    <citation type="submission" date="2016-10" db="EMBL/GenBank/DDBJ databases">
        <authorList>
            <person name="de Groot N.N."/>
        </authorList>
    </citation>
    <scope>NUCLEOTIDE SEQUENCE [LARGE SCALE GENOMIC DNA]</scope>
    <source>
        <strain evidence="7 8">DSM 25584</strain>
    </source>
</reference>
<dbReference type="GO" id="GO:0006508">
    <property type="term" value="P:proteolysis"/>
    <property type="evidence" value="ECO:0007669"/>
    <property type="project" value="UniProtKB-KW"/>
</dbReference>
<feature type="domain" description="Peptidase S54 rhomboid" evidence="6">
    <location>
        <begin position="73"/>
        <end position="218"/>
    </location>
</feature>
<protein>
    <submittedName>
        <fullName evidence="7">Membrane associated serine protease, rhomboid family</fullName>
    </submittedName>
</protein>
<proteinExistence type="predicted"/>
<dbReference type="SUPFAM" id="SSF144091">
    <property type="entry name" value="Rhomboid-like"/>
    <property type="match status" value="1"/>
</dbReference>
<evidence type="ECO:0000256" key="1">
    <source>
        <dbReference type="ARBA" id="ARBA00004141"/>
    </source>
</evidence>
<feature type="transmembrane region" description="Helical" evidence="5">
    <location>
        <begin position="162"/>
        <end position="184"/>
    </location>
</feature>
<dbReference type="Proteomes" id="UP000199415">
    <property type="component" value="Unassembled WGS sequence"/>
</dbReference>
<gene>
    <name evidence="7" type="ORF">SAMN05216241_102155</name>
</gene>
<keyword evidence="7" id="KW-0378">Hydrolase</keyword>
<evidence type="ECO:0000313" key="7">
    <source>
        <dbReference type="EMBL" id="SDF72891.1"/>
    </source>
</evidence>
<sequence>MPFIPIGDSNPRITIAHPYVTWGLIGACVLVFVLHAGMGSREGHLFALQYGLIPATLTGDAALAPEIAAIPSWATVATSMFLHGGVMHLIMNMLFLGIFGDNVEDAMGHTRFVIFYLLCGAVAGGAHVAVLPGSTEPMIGASGAVSGVLGAYLILHPRASVTILFGFLPLVLPAWLLLGIWITFQVVSALGGTGGGVAWWAHVGGFAAGVVLVFAFRRRTLPLSRGAYPQGIRMRRPPR</sequence>
<feature type="transmembrane region" description="Helical" evidence="5">
    <location>
        <begin position="50"/>
        <end position="74"/>
    </location>
</feature>
<feature type="transmembrane region" description="Helical" evidence="5">
    <location>
        <begin position="196"/>
        <end position="216"/>
    </location>
</feature>
<evidence type="ECO:0000256" key="3">
    <source>
        <dbReference type="ARBA" id="ARBA00022989"/>
    </source>
</evidence>
<dbReference type="InterPro" id="IPR050925">
    <property type="entry name" value="Rhomboid_protease_S54"/>
</dbReference>
<keyword evidence="8" id="KW-1185">Reference proteome</keyword>
<dbReference type="PANTHER" id="PTHR43731">
    <property type="entry name" value="RHOMBOID PROTEASE"/>
    <property type="match status" value="1"/>
</dbReference>
<comment type="subcellular location">
    <subcellularLocation>
        <location evidence="1">Membrane</location>
        <topology evidence="1">Multi-pass membrane protein</topology>
    </subcellularLocation>
</comment>
<dbReference type="OrthoDB" id="9813074at2"/>
<feature type="transmembrane region" description="Helical" evidence="5">
    <location>
        <begin position="112"/>
        <end position="131"/>
    </location>
</feature>